<organism evidence="6 7">
    <name type="scientific">Mucor saturninus</name>
    <dbReference type="NCBI Taxonomy" id="64648"/>
    <lineage>
        <taxon>Eukaryota</taxon>
        <taxon>Fungi</taxon>
        <taxon>Fungi incertae sedis</taxon>
        <taxon>Mucoromycota</taxon>
        <taxon>Mucoromycotina</taxon>
        <taxon>Mucoromycetes</taxon>
        <taxon>Mucorales</taxon>
        <taxon>Mucorineae</taxon>
        <taxon>Mucoraceae</taxon>
        <taxon>Mucor</taxon>
    </lineage>
</organism>
<evidence type="ECO:0000256" key="1">
    <source>
        <dbReference type="ARBA" id="ARBA00022574"/>
    </source>
</evidence>
<dbReference type="PANTHER" id="PTHR19854:SF1">
    <property type="entry name" value="GUANINE NUCLEOTIDE-BINDING PROTEIN SUBUNIT BETA-LIKE PROTEIN 1"/>
    <property type="match status" value="1"/>
</dbReference>
<dbReference type="PROSITE" id="PS00678">
    <property type="entry name" value="WD_REPEATS_1"/>
    <property type="match status" value="1"/>
</dbReference>
<comment type="caution">
    <text evidence="6">The sequence shown here is derived from an EMBL/GenBank/DDBJ whole genome shotgun (WGS) entry which is preliminary data.</text>
</comment>
<keyword evidence="7" id="KW-1185">Reference proteome</keyword>
<dbReference type="InterPro" id="IPR015943">
    <property type="entry name" value="WD40/YVTN_repeat-like_dom_sf"/>
</dbReference>
<dbReference type="SMART" id="SM00320">
    <property type="entry name" value="WD40"/>
    <property type="match status" value="4"/>
</dbReference>
<sequence>MATSKQAEALAPPPPVYIFREHQTTVSYVQLFDNDNFLVSSDGEGWIIIWKMKTRRPIMKWKAHKDNCIKVISINENTLIRQETQNQGRDNMIHIWKLPILQEIHALTNDPPELKNSIVYDGLGFCKLSCYNNEESVFLCFPSMDNMGSFDIYDLTYQRYVLRNIGQTDSGTHRLGSCMAVQLFRTSENLFVLAGYESGKVALWEIKDIGKIIWTQQAHTEPVLDLSIDHMKSFLMSSSADNNICKYSLATGDIIKKITIKKSGIVALKIRPDNKIFASGGYDGRIFSVKSMKPLAILAYHRDTIYSLDFSFNDNWLIGASQDNRISLWNIY</sequence>
<evidence type="ECO:0000313" key="7">
    <source>
        <dbReference type="Proteomes" id="UP000603453"/>
    </source>
</evidence>
<dbReference type="InterPro" id="IPR036322">
    <property type="entry name" value="WD40_repeat_dom_sf"/>
</dbReference>
<evidence type="ECO:0000256" key="3">
    <source>
        <dbReference type="ARBA" id="ARBA00037931"/>
    </source>
</evidence>
<evidence type="ECO:0000256" key="2">
    <source>
        <dbReference type="ARBA" id="ARBA00022737"/>
    </source>
</evidence>
<dbReference type="OrthoDB" id="7668193at2759"/>
<feature type="repeat" description="WD" evidence="5">
    <location>
        <begin position="298"/>
        <end position="332"/>
    </location>
</feature>
<evidence type="ECO:0000256" key="5">
    <source>
        <dbReference type="PROSITE-ProRule" id="PRU00221"/>
    </source>
</evidence>
<accession>A0A8H7VAR1</accession>
<evidence type="ECO:0000256" key="4">
    <source>
        <dbReference type="ARBA" id="ARBA00040563"/>
    </source>
</evidence>
<dbReference type="Gene3D" id="2.130.10.10">
    <property type="entry name" value="YVTN repeat-like/Quinoprotein amine dehydrogenase"/>
    <property type="match status" value="2"/>
</dbReference>
<protein>
    <recommendedName>
        <fullName evidence="4">ASTRA-associated protein 1</fullName>
    </recommendedName>
</protein>
<dbReference type="Proteomes" id="UP000603453">
    <property type="component" value="Unassembled WGS sequence"/>
</dbReference>
<feature type="repeat" description="WD" evidence="5">
    <location>
        <begin position="19"/>
        <end position="60"/>
    </location>
</feature>
<dbReference type="AlphaFoldDB" id="A0A8H7VAR1"/>
<dbReference type="Pfam" id="PF00400">
    <property type="entry name" value="WD40"/>
    <property type="match status" value="4"/>
</dbReference>
<keyword evidence="1 5" id="KW-0853">WD repeat</keyword>
<keyword evidence="2" id="KW-0677">Repeat</keyword>
<dbReference type="PANTHER" id="PTHR19854">
    <property type="entry name" value="TRANSDUCIN BETA-LIKE 3"/>
    <property type="match status" value="1"/>
</dbReference>
<evidence type="ECO:0000313" key="6">
    <source>
        <dbReference type="EMBL" id="KAG2211837.1"/>
    </source>
</evidence>
<dbReference type="PROSITE" id="PS50294">
    <property type="entry name" value="WD_REPEATS_REGION"/>
    <property type="match status" value="1"/>
</dbReference>
<name>A0A8H7VAR1_9FUNG</name>
<dbReference type="PROSITE" id="PS50082">
    <property type="entry name" value="WD_REPEATS_2"/>
    <property type="match status" value="2"/>
</dbReference>
<comment type="similarity">
    <text evidence="3">Belongs to the WD repeat ASA1 family.</text>
</comment>
<proteinExistence type="inferred from homology"/>
<dbReference type="InterPro" id="IPR001680">
    <property type="entry name" value="WD40_rpt"/>
</dbReference>
<gene>
    <name evidence="6" type="ORF">INT47_004524</name>
</gene>
<reference evidence="6" key="1">
    <citation type="submission" date="2020-12" db="EMBL/GenBank/DDBJ databases">
        <title>Metabolic potential, ecology and presence of endohyphal bacteria is reflected in genomic diversity of Mucoromycotina.</title>
        <authorList>
            <person name="Muszewska A."/>
            <person name="Okrasinska A."/>
            <person name="Steczkiewicz K."/>
            <person name="Drgas O."/>
            <person name="Orlowska M."/>
            <person name="Perlinska-Lenart U."/>
            <person name="Aleksandrzak-Piekarczyk T."/>
            <person name="Szatraj K."/>
            <person name="Zielenkiewicz U."/>
            <person name="Pilsyk S."/>
            <person name="Malc E."/>
            <person name="Mieczkowski P."/>
            <person name="Kruszewska J.S."/>
            <person name="Biernat P."/>
            <person name="Pawlowska J."/>
        </authorList>
    </citation>
    <scope>NUCLEOTIDE SEQUENCE</scope>
    <source>
        <strain evidence="6">WA0000017839</strain>
    </source>
</reference>
<dbReference type="EMBL" id="JAEPRD010000007">
    <property type="protein sequence ID" value="KAG2211837.1"/>
    <property type="molecule type" value="Genomic_DNA"/>
</dbReference>
<dbReference type="SUPFAM" id="SSF50978">
    <property type="entry name" value="WD40 repeat-like"/>
    <property type="match status" value="1"/>
</dbReference>
<dbReference type="InterPro" id="IPR019775">
    <property type="entry name" value="WD40_repeat_CS"/>
</dbReference>